<dbReference type="Pfam" id="PF23670">
    <property type="entry name" value="PIGBOS1"/>
    <property type="match status" value="1"/>
</dbReference>
<dbReference type="OrthoDB" id="380741at2759"/>
<dbReference type="Proteomes" id="UP000054561">
    <property type="component" value="Unassembled WGS sequence"/>
</dbReference>
<keyword evidence="1" id="KW-1133">Transmembrane helix</keyword>
<protein>
    <submittedName>
        <fullName evidence="2">Uncharacterized protein</fullName>
    </submittedName>
</protein>
<keyword evidence="3" id="KW-1185">Reference proteome</keyword>
<dbReference type="EMBL" id="KQ001659">
    <property type="protein sequence ID" value="KJP88672.1"/>
    <property type="molecule type" value="Genomic_DNA"/>
</dbReference>
<dbReference type="OMA" id="IHAYSKI"/>
<dbReference type="RefSeq" id="XP_012334810.1">
    <property type="nucleotide sequence ID" value="XM_012479387.1"/>
</dbReference>
<reference evidence="2 3" key="1">
    <citation type="submission" date="2014-03" db="EMBL/GenBank/DDBJ databases">
        <title>The Genome Sequence of Plasmodium fragile nilgiri.</title>
        <authorList>
            <consortium name="The Broad Institute Genomics Platform"/>
            <consortium name="The Broad Institute Genome Sequencing Center for Infectious Disease"/>
            <person name="Neafsey D."/>
            <person name="Duraisingh M."/>
            <person name="Young S.K."/>
            <person name="Zeng Q."/>
            <person name="Gargeya S."/>
            <person name="Abouelleil A."/>
            <person name="Alvarado L."/>
            <person name="Chapman S.B."/>
            <person name="Gainer-Dewar J."/>
            <person name="Goldberg J."/>
            <person name="Griggs A."/>
            <person name="Gujja S."/>
            <person name="Hansen M."/>
            <person name="Howarth C."/>
            <person name="Imamovic A."/>
            <person name="Larimer J."/>
            <person name="Pearson M."/>
            <person name="Poon T.W."/>
            <person name="Priest M."/>
            <person name="Roberts A."/>
            <person name="Saif S."/>
            <person name="Shea T."/>
            <person name="Sykes S."/>
            <person name="Wortman J."/>
            <person name="Nusbaum C."/>
            <person name="Birren B."/>
        </authorList>
    </citation>
    <scope>NUCLEOTIDE SEQUENCE [LARGE SCALE GENOMIC DNA]</scope>
    <source>
        <strain evidence="3">nilgiri</strain>
    </source>
</reference>
<feature type="transmembrane region" description="Helical" evidence="1">
    <location>
        <begin position="7"/>
        <end position="25"/>
    </location>
</feature>
<evidence type="ECO:0000313" key="3">
    <source>
        <dbReference type="Proteomes" id="UP000054561"/>
    </source>
</evidence>
<sequence length="791" mass="91605">MKRRTDFKSICVATIIGVCSGYYIFNPIVNKMKDNFNIVNEKSEKPYVRSVRGKGKCPPLSNSNGIPLAENASCRGDRWNEEGAEMWAHEPGKEKIQNNTYETSFQLSQDEIGTKEWKDHPSLNDGEFPQVCPKSDATTFGRGNKKLRKFKIAAHGRGSHLHRDALNGNAVEGPRRTDYIGDMFSEGHQNGEEMCPDRGEEGVEGVNPFVSNQEGVTQSDECKDGVGSTNSCAERTTKESTSYQFLKTLYGLIGEKRDISEETAKDLIEQMNEIIKIEKNLKMVFLLLHTMNKLMCIHEFVRKLSSEIVKVKDSELLSIILRIMVNCHYKDGELLHVLVTNLKEHIKLGTCTTLAISNTFYSFAFLYRENLIHLEDIPVEEIIQIIGNYYSSFSHEELFEIIEASPHFLLSKEKSLSGKVNQTNKSYQPVNKNLTKLLQKVGNYLVGENIATTAPFKQIKNILYSYAKIKTYHEKLFLHLYPPTLRRIKGYNEYLRRWHEFGSYSRGESFSRAACAGSEEEQKENPQLISDASKNVTDVLYAYSKFNMYIDELYNEILLLLQYVYKHMDCSELSQCLISLTKVHCNVRILLSKIHMERFNVQVKFYRNFFANCTPIDLMNYLLSYSKNLYFERDVYDIIGDFFLREKKINSLEGSDLINIIHAYSKIYYLNGKVFSAVDNILCERLDNNSNYLSTEDAIKYLNSCAKLSYKNEKMISRIVEIIHRSNFANIEIFELFKMLKSVKRLQVPFERLETHIRMLVPNVTFDFGTYSNHYYRAPKDLHVRRKKWVW</sequence>
<keyword evidence="1" id="KW-0472">Membrane</keyword>
<dbReference type="GeneID" id="24267066"/>
<keyword evidence="1" id="KW-0812">Transmembrane</keyword>
<organism evidence="2 3">
    <name type="scientific">Plasmodium fragile</name>
    <dbReference type="NCBI Taxonomy" id="5857"/>
    <lineage>
        <taxon>Eukaryota</taxon>
        <taxon>Sar</taxon>
        <taxon>Alveolata</taxon>
        <taxon>Apicomplexa</taxon>
        <taxon>Aconoidasida</taxon>
        <taxon>Haemosporida</taxon>
        <taxon>Plasmodiidae</taxon>
        <taxon>Plasmodium</taxon>
        <taxon>Plasmodium (Plasmodium)</taxon>
    </lineage>
</organism>
<evidence type="ECO:0000256" key="1">
    <source>
        <dbReference type="SAM" id="Phobius"/>
    </source>
</evidence>
<proteinExistence type="predicted"/>
<evidence type="ECO:0000313" key="2">
    <source>
        <dbReference type="EMBL" id="KJP88672.1"/>
    </source>
</evidence>
<name>A0A0D9QPG9_PLAFR</name>
<accession>A0A0D9QPG9</accession>
<dbReference type="InterPro" id="IPR057394">
    <property type="entry name" value="PIGBOS1"/>
</dbReference>
<dbReference type="VEuPathDB" id="PlasmoDB:AK88_01752"/>
<dbReference type="AlphaFoldDB" id="A0A0D9QPG9"/>
<gene>
    <name evidence="2" type="ORF">AK88_01752</name>
</gene>